<keyword evidence="14" id="KW-1185">Reference proteome</keyword>
<comment type="function">
    <text evidence="9">Condenses 4-methyl-5-(beta-hydroxyethyl)thiazole monophosphate (THZ-P) and 2-methyl-4-amino-5-hydroxymethyl pyrimidine pyrophosphate (HMP-PP) to form thiamine monophosphate (TMP).</text>
</comment>
<dbReference type="InterPro" id="IPR013785">
    <property type="entry name" value="Aldolase_TIM"/>
</dbReference>
<name>A0A926DQ31_9FIRM</name>
<evidence type="ECO:0000259" key="12">
    <source>
        <dbReference type="Pfam" id="PF02581"/>
    </source>
</evidence>
<dbReference type="SUPFAM" id="SSF51391">
    <property type="entry name" value="Thiamin phosphate synthase"/>
    <property type="match status" value="1"/>
</dbReference>
<gene>
    <name evidence="9 13" type="primary">thiE</name>
    <name evidence="13" type="ORF">H8730_06120</name>
</gene>
<dbReference type="CDD" id="cd00564">
    <property type="entry name" value="TMP_TenI"/>
    <property type="match status" value="1"/>
</dbReference>
<dbReference type="NCBIfam" id="TIGR00693">
    <property type="entry name" value="thiE"/>
    <property type="match status" value="1"/>
</dbReference>
<dbReference type="GO" id="GO:0005737">
    <property type="term" value="C:cytoplasm"/>
    <property type="evidence" value="ECO:0007669"/>
    <property type="project" value="TreeGrafter"/>
</dbReference>
<evidence type="ECO:0000256" key="8">
    <source>
        <dbReference type="ARBA" id="ARBA00047883"/>
    </source>
</evidence>
<dbReference type="GO" id="GO:0009229">
    <property type="term" value="P:thiamine diphosphate biosynthetic process"/>
    <property type="evidence" value="ECO:0007669"/>
    <property type="project" value="UniProtKB-UniRule"/>
</dbReference>
<evidence type="ECO:0000256" key="6">
    <source>
        <dbReference type="ARBA" id="ARBA00047334"/>
    </source>
</evidence>
<evidence type="ECO:0000256" key="5">
    <source>
        <dbReference type="ARBA" id="ARBA00022977"/>
    </source>
</evidence>
<evidence type="ECO:0000256" key="3">
    <source>
        <dbReference type="ARBA" id="ARBA00022723"/>
    </source>
</evidence>
<feature type="binding site" evidence="9">
    <location>
        <begin position="185"/>
        <end position="186"/>
    </location>
    <ligand>
        <name>2-[(2R,5Z)-2-carboxy-4-methylthiazol-5(2H)-ylidene]ethyl phosphate</name>
        <dbReference type="ChEBI" id="CHEBI:62899"/>
    </ligand>
</feature>
<evidence type="ECO:0000313" key="13">
    <source>
        <dbReference type="EMBL" id="MBC8543115.1"/>
    </source>
</evidence>
<dbReference type="HAMAP" id="MF_00097">
    <property type="entry name" value="TMP_synthase"/>
    <property type="match status" value="1"/>
</dbReference>
<feature type="binding site" evidence="9">
    <location>
        <position position="165"/>
    </location>
    <ligand>
        <name>2-[(2R,5Z)-2-carboxy-4-methylthiazol-5(2H)-ylidene]ethyl phosphate</name>
        <dbReference type="ChEBI" id="CHEBI:62899"/>
    </ligand>
</feature>
<dbReference type="RefSeq" id="WP_177717505.1">
    <property type="nucleotide sequence ID" value="NZ_JACRSQ010000007.1"/>
</dbReference>
<dbReference type="Pfam" id="PF02581">
    <property type="entry name" value="TMP-TENI"/>
    <property type="match status" value="1"/>
</dbReference>
<evidence type="ECO:0000256" key="1">
    <source>
        <dbReference type="ARBA" id="ARBA00005165"/>
    </source>
</evidence>
<organism evidence="13 14">
    <name type="scientific">Bianquea renquensis</name>
    <dbReference type="NCBI Taxonomy" id="2763661"/>
    <lineage>
        <taxon>Bacteria</taxon>
        <taxon>Bacillati</taxon>
        <taxon>Bacillota</taxon>
        <taxon>Clostridia</taxon>
        <taxon>Eubacteriales</taxon>
        <taxon>Bianqueaceae</taxon>
        <taxon>Bianquea</taxon>
    </lineage>
</organism>
<dbReference type="Proteomes" id="UP000657006">
    <property type="component" value="Unassembled WGS sequence"/>
</dbReference>
<feature type="binding site" evidence="9">
    <location>
        <position position="90"/>
    </location>
    <ligand>
        <name>Mg(2+)</name>
        <dbReference type="ChEBI" id="CHEBI:18420"/>
    </ligand>
</feature>
<dbReference type="EMBL" id="JACRSQ010000007">
    <property type="protein sequence ID" value="MBC8543115.1"/>
    <property type="molecule type" value="Genomic_DNA"/>
</dbReference>
<feature type="binding site" evidence="9">
    <location>
        <position position="109"/>
    </location>
    <ligand>
        <name>4-amino-2-methyl-5-(diphosphooxymethyl)pyrimidine</name>
        <dbReference type="ChEBI" id="CHEBI:57841"/>
    </ligand>
</feature>
<reference evidence="13" key="1">
    <citation type="submission" date="2020-08" db="EMBL/GenBank/DDBJ databases">
        <title>Genome public.</title>
        <authorList>
            <person name="Liu C."/>
            <person name="Sun Q."/>
        </authorList>
    </citation>
    <scope>NUCLEOTIDE SEQUENCE</scope>
    <source>
        <strain evidence="13">NSJ-32</strain>
    </source>
</reference>
<keyword evidence="5 9" id="KW-0784">Thiamine biosynthesis</keyword>
<evidence type="ECO:0000256" key="9">
    <source>
        <dbReference type="HAMAP-Rule" id="MF_00097"/>
    </source>
</evidence>
<dbReference type="Gene3D" id="3.20.20.70">
    <property type="entry name" value="Aldolase class I"/>
    <property type="match status" value="1"/>
</dbReference>
<evidence type="ECO:0000256" key="2">
    <source>
        <dbReference type="ARBA" id="ARBA00022679"/>
    </source>
</evidence>
<dbReference type="FunFam" id="3.20.20.70:FF:000096">
    <property type="entry name" value="Thiamine-phosphate synthase"/>
    <property type="match status" value="1"/>
</dbReference>
<dbReference type="GO" id="GO:0009228">
    <property type="term" value="P:thiamine biosynthetic process"/>
    <property type="evidence" value="ECO:0007669"/>
    <property type="project" value="UniProtKB-KW"/>
</dbReference>
<dbReference type="EC" id="2.5.1.3" evidence="9"/>
<feature type="binding site" evidence="9">
    <location>
        <position position="71"/>
    </location>
    <ligand>
        <name>Mg(2+)</name>
        <dbReference type="ChEBI" id="CHEBI:18420"/>
    </ligand>
</feature>
<evidence type="ECO:0000256" key="11">
    <source>
        <dbReference type="RuleBase" id="RU004253"/>
    </source>
</evidence>
<comment type="caution">
    <text evidence="13">The sequence shown here is derived from an EMBL/GenBank/DDBJ whole genome shotgun (WGS) entry which is preliminary data.</text>
</comment>
<dbReference type="PANTHER" id="PTHR20857">
    <property type="entry name" value="THIAMINE-PHOSPHATE PYROPHOSPHORYLASE"/>
    <property type="match status" value="1"/>
</dbReference>
<keyword evidence="3 9" id="KW-0479">Metal-binding</keyword>
<comment type="similarity">
    <text evidence="9 10">Belongs to the thiamine-phosphate synthase family.</text>
</comment>
<dbReference type="InterPro" id="IPR036206">
    <property type="entry name" value="ThiamineP_synth_sf"/>
</dbReference>
<dbReference type="GO" id="GO:0004789">
    <property type="term" value="F:thiamine-phosphate diphosphorylase activity"/>
    <property type="evidence" value="ECO:0007669"/>
    <property type="project" value="UniProtKB-UniRule"/>
</dbReference>
<feature type="binding site" evidence="9">
    <location>
        <begin position="38"/>
        <end position="42"/>
    </location>
    <ligand>
        <name>4-amino-2-methyl-5-(diphosphooxymethyl)pyrimidine</name>
        <dbReference type="ChEBI" id="CHEBI:57841"/>
    </ligand>
</feature>
<comment type="catalytic activity">
    <reaction evidence="6 9 10">
        <text>4-methyl-5-(2-phosphooxyethyl)-thiazole + 4-amino-2-methyl-5-(diphosphooxymethyl)pyrimidine + H(+) = thiamine phosphate + diphosphate</text>
        <dbReference type="Rhea" id="RHEA:22328"/>
        <dbReference type="ChEBI" id="CHEBI:15378"/>
        <dbReference type="ChEBI" id="CHEBI:33019"/>
        <dbReference type="ChEBI" id="CHEBI:37575"/>
        <dbReference type="ChEBI" id="CHEBI:57841"/>
        <dbReference type="ChEBI" id="CHEBI:58296"/>
        <dbReference type="EC" id="2.5.1.3"/>
    </reaction>
</comment>
<dbReference type="PANTHER" id="PTHR20857:SF15">
    <property type="entry name" value="THIAMINE-PHOSPHATE SYNTHASE"/>
    <property type="match status" value="1"/>
</dbReference>
<feature type="binding site" evidence="9">
    <location>
        <begin position="135"/>
        <end position="137"/>
    </location>
    <ligand>
        <name>2-[(2R,5Z)-2-carboxy-4-methylthiazol-5(2H)-ylidene]ethyl phosphate</name>
        <dbReference type="ChEBI" id="CHEBI:62899"/>
    </ligand>
</feature>
<dbReference type="InterPro" id="IPR034291">
    <property type="entry name" value="TMP_synthase"/>
</dbReference>
<dbReference type="AlphaFoldDB" id="A0A926DQ31"/>
<evidence type="ECO:0000256" key="7">
    <source>
        <dbReference type="ARBA" id="ARBA00047851"/>
    </source>
</evidence>
<accession>A0A926DQ31</accession>
<protein>
    <recommendedName>
        <fullName evidence="9">Thiamine-phosphate synthase</fullName>
        <shortName evidence="9">TP synthase</shortName>
        <shortName evidence="9">TPS</shortName>
        <ecNumber evidence="9">2.5.1.3</ecNumber>
    </recommendedName>
    <alternativeName>
        <fullName evidence="9">Thiamine-phosphate pyrophosphorylase</fullName>
        <shortName evidence="9">TMP pyrophosphorylase</shortName>
        <shortName evidence="9">TMP-PPase</shortName>
    </alternativeName>
</protein>
<evidence type="ECO:0000256" key="10">
    <source>
        <dbReference type="RuleBase" id="RU003826"/>
    </source>
</evidence>
<keyword evidence="4 9" id="KW-0460">Magnesium</keyword>
<dbReference type="GO" id="GO:0000287">
    <property type="term" value="F:magnesium ion binding"/>
    <property type="evidence" value="ECO:0007669"/>
    <property type="project" value="UniProtKB-UniRule"/>
</dbReference>
<evidence type="ECO:0000313" key="14">
    <source>
        <dbReference type="Proteomes" id="UP000657006"/>
    </source>
</evidence>
<proteinExistence type="inferred from homology"/>
<comment type="catalytic activity">
    <reaction evidence="8 9 10">
        <text>2-[(2R,5Z)-2-carboxy-4-methylthiazol-5(2H)-ylidene]ethyl phosphate + 4-amino-2-methyl-5-(diphosphooxymethyl)pyrimidine + 2 H(+) = thiamine phosphate + CO2 + diphosphate</text>
        <dbReference type="Rhea" id="RHEA:47844"/>
        <dbReference type="ChEBI" id="CHEBI:15378"/>
        <dbReference type="ChEBI" id="CHEBI:16526"/>
        <dbReference type="ChEBI" id="CHEBI:33019"/>
        <dbReference type="ChEBI" id="CHEBI:37575"/>
        <dbReference type="ChEBI" id="CHEBI:57841"/>
        <dbReference type="ChEBI" id="CHEBI:62899"/>
        <dbReference type="EC" id="2.5.1.3"/>
    </reaction>
</comment>
<evidence type="ECO:0000256" key="4">
    <source>
        <dbReference type="ARBA" id="ARBA00022842"/>
    </source>
</evidence>
<feature type="domain" description="Thiamine phosphate synthase/TenI" evidence="12">
    <location>
        <begin position="8"/>
        <end position="188"/>
    </location>
</feature>
<comment type="catalytic activity">
    <reaction evidence="7 9 10">
        <text>2-(2-carboxy-4-methylthiazol-5-yl)ethyl phosphate + 4-amino-2-methyl-5-(diphosphooxymethyl)pyrimidine + 2 H(+) = thiamine phosphate + CO2 + diphosphate</text>
        <dbReference type="Rhea" id="RHEA:47848"/>
        <dbReference type="ChEBI" id="CHEBI:15378"/>
        <dbReference type="ChEBI" id="CHEBI:16526"/>
        <dbReference type="ChEBI" id="CHEBI:33019"/>
        <dbReference type="ChEBI" id="CHEBI:37575"/>
        <dbReference type="ChEBI" id="CHEBI:57841"/>
        <dbReference type="ChEBI" id="CHEBI:62890"/>
        <dbReference type="EC" id="2.5.1.3"/>
    </reaction>
</comment>
<dbReference type="InterPro" id="IPR022998">
    <property type="entry name" value="ThiamineP_synth_TenI"/>
</dbReference>
<feature type="binding site" evidence="9">
    <location>
        <position position="70"/>
    </location>
    <ligand>
        <name>4-amino-2-methyl-5-(diphosphooxymethyl)pyrimidine</name>
        <dbReference type="ChEBI" id="CHEBI:57841"/>
    </ligand>
</feature>
<feature type="binding site" evidence="9">
    <location>
        <position position="138"/>
    </location>
    <ligand>
        <name>4-amino-2-methyl-5-(diphosphooxymethyl)pyrimidine</name>
        <dbReference type="ChEBI" id="CHEBI:57841"/>
    </ligand>
</feature>
<keyword evidence="2 9" id="KW-0808">Transferase</keyword>
<comment type="cofactor">
    <cofactor evidence="9">
        <name>Mg(2+)</name>
        <dbReference type="ChEBI" id="CHEBI:18420"/>
    </cofactor>
    <text evidence="9">Binds 1 Mg(2+) ion per subunit.</text>
</comment>
<sequence length="211" mass="22441">MKSVDVSLYLVTNSDGCDEKRFLSILEAALQNGVTLVQLREKEKTSEEYYTLAVAVKKITDYYGVPLILDDRADIALAADAAGVHVGQQDLPAAKVRQLLGPNRILGVSAKTVEQAIAAESQGADYLGTGAMFPTTTKVITQPTSYDTLKAICKAVTIPVVAIGGINESNILQMSGSGVHGVAVVSAIMRSSEPGTAAKRLRELSDTFRVR</sequence>
<comment type="pathway">
    <text evidence="1 9 11">Cofactor biosynthesis; thiamine diphosphate biosynthesis; thiamine phosphate from 4-amino-2-methyl-5-diphosphomethylpyrimidine and 4-methyl-5-(2-phosphoethyl)-thiazole: step 1/1.</text>
</comment>